<sequence length="250" mass="28658">MKELQAVVKLSKLTSFTLCTALKFSANKDPPDSFPNINDKYNGEDFYKWMMSKEYREYVHIPKFNVSCGANGQLVSYNPSDPDYIDQSNPTKSPEEVINVERNPYGYTKNYITYTEEGGFFFSPSDIYIEYPLNGIWWNRNSKNTCLNVFDSRHSRLAQSERKLEYNLSGYDAPFIYTKVNMEVCCSRQVSVTVSRTIFPQTRLYINGKKVGEQAQIKLGNFILSGGQKYSKDGHGNLAPRGQDLTWNGK</sequence>
<reference evidence="1 2" key="1">
    <citation type="submission" date="2021-06" db="EMBL/GenBank/DDBJ databases">
        <authorList>
            <person name="Kallberg Y."/>
            <person name="Tangrot J."/>
            <person name="Rosling A."/>
        </authorList>
    </citation>
    <scope>NUCLEOTIDE SEQUENCE [LARGE SCALE GENOMIC DNA]</scope>
    <source>
        <strain evidence="1 2">120-4 pot B 10/14</strain>
    </source>
</reference>
<dbReference type="EMBL" id="CAJVQB010095017">
    <property type="protein sequence ID" value="CAG8849152.1"/>
    <property type="molecule type" value="Genomic_DNA"/>
</dbReference>
<keyword evidence="2" id="KW-1185">Reference proteome</keyword>
<organism evidence="1 2">
    <name type="scientific">Gigaspora margarita</name>
    <dbReference type="NCBI Taxonomy" id="4874"/>
    <lineage>
        <taxon>Eukaryota</taxon>
        <taxon>Fungi</taxon>
        <taxon>Fungi incertae sedis</taxon>
        <taxon>Mucoromycota</taxon>
        <taxon>Glomeromycotina</taxon>
        <taxon>Glomeromycetes</taxon>
        <taxon>Diversisporales</taxon>
        <taxon>Gigasporaceae</taxon>
        <taxon>Gigaspora</taxon>
    </lineage>
</organism>
<dbReference type="Proteomes" id="UP000789901">
    <property type="component" value="Unassembled WGS sequence"/>
</dbReference>
<feature type="non-terminal residue" evidence="1">
    <location>
        <position position="250"/>
    </location>
</feature>
<comment type="caution">
    <text evidence="1">The sequence shown here is derived from an EMBL/GenBank/DDBJ whole genome shotgun (WGS) entry which is preliminary data.</text>
</comment>
<protein>
    <submittedName>
        <fullName evidence="1">16903_t:CDS:1</fullName>
    </submittedName>
</protein>
<name>A0ABN7X6A7_GIGMA</name>
<evidence type="ECO:0000313" key="2">
    <source>
        <dbReference type="Proteomes" id="UP000789901"/>
    </source>
</evidence>
<accession>A0ABN7X6A7</accession>
<evidence type="ECO:0000313" key="1">
    <source>
        <dbReference type="EMBL" id="CAG8849152.1"/>
    </source>
</evidence>
<gene>
    <name evidence="1" type="ORF">GMARGA_LOCUS39554</name>
</gene>
<proteinExistence type="predicted"/>